<accession>B2UKS3</accession>
<keyword evidence="3" id="KW-1185">Reference proteome</keyword>
<dbReference type="Proteomes" id="UP000001031">
    <property type="component" value="Chromosome"/>
</dbReference>
<dbReference type="EMBL" id="CP001071">
    <property type="protein sequence ID" value="ACD05196.1"/>
    <property type="molecule type" value="Genomic_DNA"/>
</dbReference>
<gene>
    <name evidence="2" type="ordered locus">Amuc_1372</name>
</gene>
<dbReference type="PaxDb" id="349741-Amuc_1372"/>
<feature type="region of interest" description="Disordered" evidence="1">
    <location>
        <begin position="38"/>
        <end position="67"/>
    </location>
</feature>
<evidence type="ECO:0000313" key="3">
    <source>
        <dbReference type="Proteomes" id="UP000001031"/>
    </source>
</evidence>
<protein>
    <submittedName>
        <fullName evidence="2">Uncharacterized protein</fullName>
    </submittedName>
</protein>
<evidence type="ECO:0000313" key="2">
    <source>
        <dbReference type="EMBL" id="ACD05196.1"/>
    </source>
</evidence>
<dbReference type="AlphaFoldDB" id="B2UKS3"/>
<organism evidence="2 3">
    <name type="scientific">Akkermansia muciniphila (strain ATCC BAA-835 / DSM 22959 / JCM 33894 / BCRC 81048 / CCUG 64013 / CIP 107961 / Muc)</name>
    <dbReference type="NCBI Taxonomy" id="349741"/>
    <lineage>
        <taxon>Bacteria</taxon>
        <taxon>Pseudomonadati</taxon>
        <taxon>Verrucomicrobiota</taxon>
        <taxon>Verrucomicrobiia</taxon>
        <taxon>Verrucomicrobiales</taxon>
        <taxon>Akkermansiaceae</taxon>
        <taxon>Akkermansia</taxon>
    </lineage>
</organism>
<proteinExistence type="predicted"/>
<dbReference type="HOGENOM" id="CLU_1207769_0_0_0"/>
<dbReference type="KEGG" id="amu:Amuc_1372"/>
<name>B2UKS3_AKKM8</name>
<evidence type="ECO:0000256" key="1">
    <source>
        <dbReference type="SAM" id="MobiDB-lite"/>
    </source>
</evidence>
<feature type="compositionally biased region" description="Basic residues" evidence="1">
    <location>
        <begin position="58"/>
        <end position="67"/>
    </location>
</feature>
<sequence length="229" mass="24753">MIAMNTTTALLVNAEPLSRGNGKGADVVNNGKTANPIIAHKPVSTTDGKPCQPAKAARTAKKPAAPRKKRYDEEDLIAFGENAFMLRGAAEAILDMFHALFYADDNQEEVVNGVKGAFDEAAILLQNAANAFEEKIPFKVLDKRRKTFFALTEIDEKDSDVLAAITAINSGFIQWDEGSVYVKATRCEMATLLLNRALESAKKSFYLAEDSTSNPALAATLASMKGGHR</sequence>
<reference evidence="3" key="1">
    <citation type="journal article" date="2011" name="PLoS ONE">
        <title>The genome of Akkermansia muciniphila, a dedicated intestinal mucin degrader, and its use in exploring intestinal metagenomes.</title>
        <authorList>
            <person name="van Passel M.W."/>
            <person name="Kant R."/>
            <person name="Zoetendal E.G."/>
            <person name="Plugge C.M."/>
            <person name="Derrien M."/>
            <person name="Malfatti S.A."/>
            <person name="Chain P.S."/>
            <person name="Woyke T."/>
            <person name="Palva A."/>
            <person name="de Vos W.M."/>
            <person name="Smidt H."/>
        </authorList>
    </citation>
    <scope>NUCLEOTIDE SEQUENCE [LARGE SCALE GENOMIC DNA]</scope>
    <source>
        <strain evidence="3">ATCC BAA-835 / DSM 22959 / JCM 33894 / BCRC 81048 / CCUG 64013 / CIP 107961 / Muc</strain>
    </source>
</reference>
<dbReference type="STRING" id="349741.Amuc_1372"/>